<evidence type="ECO:0000313" key="2">
    <source>
        <dbReference type="EnsemblMetazoa" id="CLYHEMP021182.1"/>
    </source>
</evidence>
<name>A0A7M5XC81_9CNID</name>
<reference evidence="2" key="1">
    <citation type="submission" date="2021-01" db="UniProtKB">
        <authorList>
            <consortium name="EnsemblMetazoa"/>
        </authorList>
    </citation>
    <scope>IDENTIFICATION</scope>
</reference>
<dbReference type="RefSeq" id="XP_066933066.1">
    <property type="nucleotide sequence ID" value="XM_067076965.1"/>
</dbReference>
<evidence type="ECO:0000256" key="1">
    <source>
        <dbReference type="SAM" id="MobiDB-lite"/>
    </source>
</evidence>
<evidence type="ECO:0008006" key="4">
    <source>
        <dbReference type="Google" id="ProtNLM"/>
    </source>
</evidence>
<dbReference type="GeneID" id="136820740"/>
<organism evidence="2 3">
    <name type="scientific">Clytia hemisphaerica</name>
    <dbReference type="NCBI Taxonomy" id="252671"/>
    <lineage>
        <taxon>Eukaryota</taxon>
        <taxon>Metazoa</taxon>
        <taxon>Cnidaria</taxon>
        <taxon>Hydrozoa</taxon>
        <taxon>Hydroidolina</taxon>
        <taxon>Leptothecata</taxon>
        <taxon>Obeliida</taxon>
        <taxon>Clytiidae</taxon>
        <taxon>Clytia</taxon>
    </lineage>
</organism>
<dbReference type="EnsemblMetazoa" id="CLYHEMT021182.1">
    <property type="protein sequence ID" value="CLYHEMP021182.1"/>
    <property type="gene ID" value="CLYHEMG021182"/>
</dbReference>
<dbReference type="InterPro" id="IPR035983">
    <property type="entry name" value="Hect_E3_ubiquitin_ligase"/>
</dbReference>
<keyword evidence="3" id="KW-1185">Reference proteome</keyword>
<feature type="compositionally biased region" description="Basic and acidic residues" evidence="1">
    <location>
        <begin position="21"/>
        <end position="32"/>
    </location>
</feature>
<dbReference type="Proteomes" id="UP000594262">
    <property type="component" value="Unplaced"/>
</dbReference>
<proteinExistence type="predicted"/>
<dbReference type="SUPFAM" id="SSF56204">
    <property type="entry name" value="Hect, E3 ligase catalytic domain"/>
    <property type="match status" value="1"/>
</dbReference>
<accession>A0A7M5XC81</accession>
<dbReference type="AlphaFoldDB" id="A0A7M5XC81"/>
<evidence type="ECO:0000313" key="3">
    <source>
        <dbReference type="Proteomes" id="UP000594262"/>
    </source>
</evidence>
<dbReference type="OrthoDB" id="5985670at2759"/>
<sequence>MESMIRKVVVEEVTKAINGINDDKPILVKDDSPTQPKPAQPKKKQRTLNRMSKLLATVNSKGNKSKNKSSDFKSIKIQIRWQKRGEEAFVKTEYGGGQRYVQFGDQDDPTFLELLSKGQSYYYPNGENGFEEKLENAVCKILSAGGQRIPNNQKIREYLDENGCFPSKTYFVFETKDLSDDYDNDDDGDNKLAPFPLRPIDQISGSSKRKICSTCSGTYLDFCLRCDQDQAFKESLNTDQLKEKENQENHQGKLENNEIHNLQNTDETRESLGIGDIRQKRLSFFKGAPNDSYDENLAVIRSKFKSSEWEHKEFSIRRRFVVKDVLTKMKIFFQDKPLEPVKATFLSCGSTEAAVDDGGPMKELVTMFYEKINGVLTQGPPNNQVLIHDSAVLKREDYFYFGKFVSLCILQGLDTPKQFSKGLVEYIIDGSQSCSCTIGDIVDPDLCQKLKKIIDASESEFSEAVDNFPERFDLGYNEFNPKFLDKSKLIQAVAHSFTVSSKLEEIQQFMDGLATFGILDLLRQFPIEGKKLLLFENEVSPVALKKSFVCKQQNESEQNVIFNLYNLIDEISSKKFKNVSAFTFDEVEEGIVADEKKRNLKFRLADILMFFTGSRFLQPSLQIPVKFNDKSTRRLSVSTCLPEVVFPLSERYTGEMFSDNFIEDVLCSPGFGNA</sequence>
<dbReference type="Gene3D" id="3.30.2160.10">
    <property type="entry name" value="Hect, E3 ligase catalytic domain"/>
    <property type="match status" value="1"/>
</dbReference>
<feature type="region of interest" description="Disordered" evidence="1">
    <location>
        <begin position="21"/>
        <end position="49"/>
    </location>
</feature>
<dbReference type="GO" id="GO:0004842">
    <property type="term" value="F:ubiquitin-protein transferase activity"/>
    <property type="evidence" value="ECO:0007669"/>
    <property type="project" value="InterPro"/>
</dbReference>
<dbReference type="Gene3D" id="3.90.1750.10">
    <property type="entry name" value="Hect, E3 ligase catalytic domains"/>
    <property type="match status" value="1"/>
</dbReference>
<protein>
    <recommendedName>
        <fullName evidence="4">HECT domain-containing protein</fullName>
    </recommendedName>
</protein>